<protein>
    <submittedName>
        <fullName evidence="1">Uncharacterized protein</fullName>
    </submittedName>
</protein>
<sequence length="159" mass="16547">MKWAATVNPQVPDCGGPQGICAEARGELGSACPGRLRGRALGDGTHFHLHHPISFGAASNCTEPGLPGFIMRLPASTLFLGGPREVLAQVTDKHVDIALFDLRCSVFDALGMDPGAEPAAAAVAEKDVHSAQEDWASWRTQLAVSQPAACGDAVKAPPL</sequence>
<gene>
    <name evidence="1" type="ORF">WJX73_005544</name>
</gene>
<reference evidence="1 2" key="1">
    <citation type="journal article" date="2024" name="Nat. Commun.">
        <title>Phylogenomics reveals the evolutionary origins of lichenization in chlorophyte algae.</title>
        <authorList>
            <person name="Puginier C."/>
            <person name="Libourel C."/>
            <person name="Otte J."/>
            <person name="Skaloud P."/>
            <person name="Haon M."/>
            <person name="Grisel S."/>
            <person name="Petersen M."/>
            <person name="Berrin J.G."/>
            <person name="Delaux P.M."/>
            <person name="Dal Grande F."/>
            <person name="Keller J."/>
        </authorList>
    </citation>
    <scope>NUCLEOTIDE SEQUENCE [LARGE SCALE GENOMIC DNA]</scope>
    <source>
        <strain evidence="1 2">SAG 2036</strain>
    </source>
</reference>
<comment type="caution">
    <text evidence="1">The sequence shown here is derived from an EMBL/GenBank/DDBJ whole genome shotgun (WGS) entry which is preliminary data.</text>
</comment>
<evidence type="ECO:0000313" key="2">
    <source>
        <dbReference type="Proteomes" id="UP001465755"/>
    </source>
</evidence>
<dbReference type="AlphaFoldDB" id="A0AAW1PWZ5"/>
<organism evidence="1 2">
    <name type="scientific">Symbiochloris irregularis</name>
    <dbReference type="NCBI Taxonomy" id="706552"/>
    <lineage>
        <taxon>Eukaryota</taxon>
        <taxon>Viridiplantae</taxon>
        <taxon>Chlorophyta</taxon>
        <taxon>core chlorophytes</taxon>
        <taxon>Trebouxiophyceae</taxon>
        <taxon>Trebouxiales</taxon>
        <taxon>Trebouxiaceae</taxon>
        <taxon>Symbiochloris</taxon>
    </lineage>
</organism>
<evidence type="ECO:0000313" key="1">
    <source>
        <dbReference type="EMBL" id="KAK9812369.1"/>
    </source>
</evidence>
<dbReference type="EMBL" id="JALJOQ010000007">
    <property type="protein sequence ID" value="KAK9812369.1"/>
    <property type="molecule type" value="Genomic_DNA"/>
</dbReference>
<proteinExistence type="predicted"/>
<keyword evidence="2" id="KW-1185">Reference proteome</keyword>
<dbReference type="Proteomes" id="UP001465755">
    <property type="component" value="Unassembled WGS sequence"/>
</dbReference>
<name>A0AAW1PWZ5_9CHLO</name>
<accession>A0AAW1PWZ5</accession>